<dbReference type="SMART" id="SM00014">
    <property type="entry name" value="acidPPc"/>
    <property type="match status" value="1"/>
</dbReference>
<dbReference type="EMBL" id="UESZ01000001">
    <property type="protein sequence ID" value="SSA35459.1"/>
    <property type="molecule type" value="Genomic_DNA"/>
</dbReference>
<name>A0A2Y8ZYZ5_9MICO</name>
<keyword evidence="1" id="KW-1133">Transmembrane helix</keyword>
<dbReference type="OrthoDB" id="5289372at2"/>
<dbReference type="InterPro" id="IPR036938">
    <property type="entry name" value="PAP2/HPO_sf"/>
</dbReference>
<evidence type="ECO:0000259" key="2">
    <source>
        <dbReference type="SMART" id="SM00014"/>
    </source>
</evidence>
<dbReference type="PANTHER" id="PTHR14969">
    <property type="entry name" value="SPHINGOSINE-1-PHOSPHATE PHOSPHOHYDROLASE"/>
    <property type="match status" value="1"/>
</dbReference>
<feature type="transmembrane region" description="Helical" evidence="1">
    <location>
        <begin position="12"/>
        <end position="32"/>
    </location>
</feature>
<dbReference type="RefSeq" id="WP_109686736.1">
    <property type="nucleotide sequence ID" value="NZ_QGDN01000001.1"/>
</dbReference>
<accession>A0A2Y8ZYZ5</accession>
<dbReference type="InterPro" id="IPR000326">
    <property type="entry name" value="PAP2/HPO"/>
</dbReference>
<evidence type="ECO:0000313" key="4">
    <source>
        <dbReference type="Proteomes" id="UP000250028"/>
    </source>
</evidence>
<evidence type="ECO:0000256" key="1">
    <source>
        <dbReference type="SAM" id="Phobius"/>
    </source>
</evidence>
<dbReference type="Gene3D" id="1.20.144.10">
    <property type="entry name" value="Phosphatidic acid phosphatase type 2/haloperoxidase"/>
    <property type="match status" value="2"/>
</dbReference>
<keyword evidence="1" id="KW-0812">Transmembrane</keyword>
<dbReference type="SUPFAM" id="SSF48317">
    <property type="entry name" value="Acid phosphatase/Vanadium-dependent haloperoxidase"/>
    <property type="match status" value="1"/>
</dbReference>
<feature type="transmembrane region" description="Helical" evidence="1">
    <location>
        <begin position="193"/>
        <end position="213"/>
    </location>
</feature>
<dbReference type="AlphaFoldDB" id="A0A2Y8ZYZ5"/>
<gene>
    <name evidence="3" type="ORF">SAMN04489750_2822</name>
</gene>
<evidence type="ECO:0000313" key="3">
    <source>
        <dbReference type="EMBL" id="SSA35459.1"/>
    </source>
</evidence>
<protein>
    <submittedName>
        <fullName evidence="3">Undecaprenyl-diphosphatase</fullName>
    </submittedName>
</protein>
<organism evidence="3 4">
    <name type="scientific">Branchiibius hedensis</name>
    <dbReference type="NCBI Taxonomy" id="672460"/>
    <lineage>
        <taxon>Bacteria</taxon>
        <taxon>Bacillati</taxon>
        <taxon>Actinomycetota</taxon>
        <taxon>Actinomycetes</taxon>
        <taxon>Micrococcales</taxon>
        <taxon>Dermacoccaceae</taxon>
        <taxon>Branchiibius</taxon>
    </lineage>
</organism>
<feature type="transmembrane region" description="Helical" evidence="1">
    <location>
        <begin position="94"/>
        <end position="115"/>
    </location>
</feature>
<proteinExistence type="predicted"/>
<keyword evidence="1" id="KW-0472">Membrane</keyword>
<feature type="transmembrane region" description="Helical" evidence="1">
    <location>
        <begin position="67"/>
        <end position="87"/>
    </location>
</feature>
<feature type="transmembrane region" description="Helical" evidence="1">
    <location>
        <begin position="135"/>
        <end position="155"/>
    </location>
</feature>
<dbReference type="CDD" id="cd03392">
    <property type="entry name" value="PAP2_like_2"/>
    <property type="match status" value="1"/>
</dbReference>
<dbReference type="Proteomes" id="UP000250028">
    <property type="component" value="Unassembled WGS sequence"/>
</dbReference>
<dbReference type="PANTHER" id="PTHR14969:SF13">
    <property type="entry name" value="AT30094P"/>
    <property type="match status" value="1"/>
</dbReference>
<dbReference type="Pfam" id="PF01569">
    <property type="entry name" value="PAP2"/>
    <property type="match status" value="1"/>
</dbReference>
<feature type="domain" description="Phosphatidic acid phosphatase type 2/haloperoxidase" evidence="2">
    <location>
        <begin position="92"/>
        <end position="208"/>
    </location>
</feature>
<reference evidence="4" key="1">
    <citation type="submission" date="2016-10" db="EMBL/GenBank/DDBJ databases">
        <authorList>
            <person name="Varghese N."/>
            <person name="Submissions S."/>
        </authorList>
    </citation>
    <scope>NUCLEOTIDE SEQUENCE [LARGE SCALE GENOMIC DNA]</scope>
    <source>
        <strain evidence="4">DSM 22951</strain>
    </source>
</reference>
<keyword evidence="4" id="KW-1185">Reference proteome</keyword>
<feature type="transmembrane region" description="Helical" evidence="1">
    <location>
        <begin position="162"/>
        <end position="181"/>
    </location>
</feature>
<sequence>MPSRRRDVRHHTTALGIIIGAVVLFVLLAIQVRTNTGLVHLDRRIEDAVDAARTPSLTTIAHAVTNLGRVSVVAVLAAAAAALLMAIRRDYLGPLALGLSLGVTGLTVTVVKHLVRRSRPPVAEMLGAPPNSFSFPSGHSAGSAVFLGVLTLLLLRTIRHRLARAAIVAGAVVLALGVGWSRVYLGFHWTSDVIGGWLVATAVLTLTAVAITASGGRFTERRQ</sequence>